<dbReference type="Proteomes" id="UP001165120">
    <property type="component" value="Unassembled WGS sequence"/>
</dbReference>
<organism evidence="2 3">
    <name type="scientific">Candida boidinii</name>
    <name type="common">Yeast</name>
    <dbReference type="NCBI Taxonomy" id="5477"/>
    <lineage>
        <taxon>Eukaryota</taxon>
        <taxon>Fungi</taxon>
        <taxon>Dikarya</taxon>
        <taxon>Ascomycota</taxon>
        <taxon>Saccharomycotina</taxon>
        <taxon>Pichiomycetes</taxon>
        <taxon>Pichiales</taxon>
        <taxon>Pichiaceae</taxon>
        <taxon>Ogataea</taxon>
        <taxon>Ogataea/Candida clade</taxon>
    </lineage>
</organism>
<feature type="compositionally biased region" description="Basic and acidic residues" evidence="1">
    <location>
        <begin position="259"/>
        <end position="270"/>
    </location>
</feature>
<feature type="compositionally biased region" description="Basic residues" evidence="1">
    <location>
        <begin position="314"/>
        <end position="328"/>
    </location>
</feature>
<gene>
    <name evidence="2" type="ORF">Cboi02_000201300</name>
</gene>
<protein>
    <submittedName>
        <fullName evidence="2">Unnamed protein product</fullName>
    </submittedName>
</protein>
<evidence type="ECO:0000313" key="2">
    <source>
        <dbReference type="EMBL" id="GME69006.1"/>
    </source>
</evidence>
<evidence type="ECO:0000313" key="3">
    <source>
        <dbReference type="Proteomes" id="UP001165120"/>
    </source>
</evidence>
<feature type="compositionally biased region" description="Basic and acidic residues" evidence="1">
    <location>
        <begin position="150"/>
        <end position="163"/>
    </location>
</feature>
<dbReference type="EMBL" id="BSXN01000550">
    <property type="protein sequence ID" value="GME69006.1"/>
    <property type="molecule type" value="Genomic_DNA"/>
</dbReference>
<dbReference type="PANTHER" id="PTHR28307">
    <property type="entry name" value="PROTEIN PAL1"/>
    <property type="match status" value="1"/>
</dbReference>
<dbReference type="GO" id="GO:0005737">
    <property type="term" value="C:cytoplasm"/>
    <property type="evidence" value="ECO:0007669"/>
    <property type="project" value="TreeGrafter"/>
</dbReference>
<feature type="compositionally biased region" description="Basic and acidic residues" evidence="1">
    <location>
        <begin position="123"/>
        <end position="133"/>
    </location>
</feature>
<proteinExistence type="predicted"/>
<feature type="compositionally biased region" description="Polar residues" evidence="1">
    <location>
        <begin position="206"/>
        <end position="220"/>
    </location>
</feature>
<accession>A0A9W6SY27</accession>
<dbReference type="PANTHER" id="PTHR28307:SF2">
    <property type="entry name" value="PROTEIN PAL1"/>
    <property type="match status" value="1"/>
</dbReference>
<sequence>MYKHLNSSTASANSINRRISTNNPFRSALLAEEEQQRRSSEDDPTYNDWVNKNALDNISDQDDDFDVVDMYDRDSHSNALSKPKLLSVNSNSSNNSNNPFAERSFSPSQNNDSNQRHRIGGFDPERDHFDAHDLPPSYDDIVAPGSSKNYPKDVKYRPSDDSKSSAPHPPRPSARSNSQSRQNSNNNSNINSSLKPVEMAPRRPLATNNNNGSHPITPNSRRLLDLTATEVTRIDSDGRVRSRSAGEMTKPPVLRPSNRRRDSDYDERRNGNGSSKPHRHQSTTSQHRDSSERPRRHHSTSHREREGDREHSSSHHHSSSGRRHRSKKVVLDKPKNLDTIDKLDVTGFFGGGAFHHDGPFDACTPHRNKDNKAAPVMAFPVDGPNSSLKMPASINRKAETMDMVFATATKNCPYFKFCILTSK</sequence>
<dbReference type="InterPro" id="IPR013226">
    <property type="entry name" value="Pal1"/>
</dbReference>
<dbReference type="Pfam" id="PF08316">
    <property type="entry name" value="Pal1"/>
    <property type="match status" value="1"/>
</dbReference>
<feature type="compositionally biased region" description="Low complexity" evidence="1">
    <location>
        <begin position="89"/>
        <end position="98"/>
    </location>
</feature>
<feature type="region of interest" description="Disordered" evidence="1">
    <location>
        <begin position="82"/>
        <end position="333"/>
    </location>
</feature>
<feature type="compositionally biased region" description="Low complexity" evidence="1">
    <location>
        <begin position="173"/>
        <end position="193"/>
    </location>
</feature>
<feature type="region of interest" description="Disordered" evidence="1">
    <location>
        <begin position="31"/>
        <end position="61"/>
    </location>
</feature>
<name>A0A9W6SY27_CANBO</name>
<comment type="caution">
    <text evidence="2">The sequence shown here is derived from an EMBL/GenBank/DDBJ whole genome shotgun (WGS) entry which is preliminary data.</text>
</comment>
<feature type="compositionally biased region" description="Basic and acidic residues" evidence="1">
    <location>
        <begin position="301"/>
        <end position="313"/>
    </location>
</feature>
<keyword evidence="3" id="KW-1185">Reference proteome</keyword>
<reference evidence="2" key="1">
    <citation type="submission" date="2023-04" db="EMBL/GenBank/DDBJ databases">
        <title>Candida boidinii NBRC 10035.</title>
        <authorList>
            <person name="Ichikawa N."/>
            <person name="Sato H."/>
            <person name="Tonouchi N."/>
        </authorList>
    </citation>
    <scope>NUCLEOTIDE SEQUENCE</scope>
    <source>
        <strain evidence="2">NBRC 10035</strain>
    </source>
</reference>
<dbReference type="AlphaFoldDB" id="A0A9W6SY27"/>
<evidence type="ECO:0000256" key="1">
    <source>
        <dbReference type="SAM" id="MobiDB-lite"/>
    </source>
</evidence>